<evidence type="ECO:0000256" key="1">
    <source>
        <dbReference type="ARBA" id="ARBA00008068"/>
    </source>
</evidence>
<keyword evidence="2" id="KW-0436">Ligase</keyword>
<dbReference type="Proteomes" id="UP000729402">
    <property type="component" value="Unassembled WGS sequence"/>
</dbReference>
<reference evidence="6" key="2">
    <citation type="submission" date="2021-02" db="EMBL/GenBank/DDBJ databases">
        <authorList>
            <person name="Kimball J.A."/>
            <person name="Haas M.W."/>
            <person name="Macchietto M."/>
            <person name="Kono T."/>
            <person name="Duquette J."/>
            <person name="Shao M."/>
        </authorList>
    </citation>
    <scope>NUCLEOTIDE SEQUENCE</scope>
    <source>
        <tissue evidence="6">Fresh leaf tissue</tissue>
    </source>
</reference>
<dbReference type="PANTHER" id="PTHR31901">
    <property type="entry name" value="GH3 DOMAIN-CONTAINING PROTEIN"/>
    <property type="match status" value="1"/>
</dbReference>
<dbReference type="GO" id="GO:0016881">
    <property type="term" value="F:acid-amino acid ligase activity"/>
    <property type="evidence" value="ECO:0007669"/>
    <property type="project" value="TreeGrafter"/>
</dbReference>
<feature type="compositionally biased region" description="Low complexity" evidence="3">
    <location>
        <begin position="19"/>
        <end position="29"/>
    </location>
</feature>
<accession>A0A8J6BM90</accession>
<dbReference type="InterPro" id="IPR004993">
    <property type="entry name" value="GH3"/>
</dbReference>
<organism evidence="6 7">
    <name type="scientific">Zizania palustris</name>
    <name type="common">Northern wild rice</name>
    <dbReference type="NCBI Taxonomy" id="103762"/>
    <lineage>
        <taxon>Eukaryota</taxon>
        <taxon>Viridiplantae</taxon>
        <taxon>Streptophyta</taxon>
        <taxon>Embryophyta</taxon>
        <taxon>Tracheophyta</taxon>
        <taxon>Spermatophyta</taxon>
        <taxon>Magnoliopsida</taxon>
        <taxon>Liliopsida</taxon>
        <taxon>Poales</taxon>
        <taxon>Poaceae</taxon>
        <taxon>BOP clade</taxon>
        <taxon>Oryzoideae</taxon>
        <taxon>Oryzeae</taxon>
        <taxon>Zizaniinae</taxon>
        <taxon>Zizania</taxon>
    </lineage>
</organism>
<keyword evidence="7" id="KW-1185">Reference proteome</keyword>
<gene>
    <name evidence="6" type="ORF">GUJ93_ZPchr0011g27532</name>
</gene>
<dbReference type="Pfam" id="PF03321">
    <property type="entry name" value="GH3"/>
    <property type="match status" value="1"/>
</dbReference>
<feature type="domain" description="GH3 middle" evidence="4">
    <location>
        <begin position="393"/>
        <end position="467"/>
    </location>
</feature>
<reference evidence="6" key="1">
    <citation type="journal article" date="2021" name="bioRxiv">
        <title>Whole Genome Assembly and Annotation of Northern Wild Rice, Zizania palustris L., Supports a Whole Genome Duplication in the Zizania Genus.</title>
        <authorList>
            <person name="Haas M."/>
            <person name="Kono T."/>
            <person name="Macchietto M."/>
            <person name="Millas R."/>
            <person name="McGilp L."/>
            <person name="Shao M."/>
            <person name="Duquette J."/>
            <person name="Hirsch C.N."/>
            <person name="Kimball J."/>
        </authorList>
    </citation>
    <scope>NUCLEOTIDE SEQUENCE</scope>
    <source>
        <tissue evidence="6">Fresh leaf tissue</tissue>
    </source>
</reference>
<evidence type="ECO:0000256" key="2">
    <source>
        <dbReference type="ARBA" id="ARBA00022598"/>
    </source>
</evidence>
<dbReference type="GO" id="GO:0005737">
    <property type="term" value="C:cytoplasm"/>
    <property type="evidence" value="ECO:0007669"/>
    <property type="project" value="TreeGrafter"/>
</dbReference>
<sequence>MDLTMTSMSDAAPAPAPAPAMLTPTATEPSSLSLPPMIPACDPHDGPACLELIEVLTTDAGAVQRRVLSEVLAMNAGTDYLRRFLGDGGDVYNADELAAAFKERVPVVEYEDVKSYIERIANGAPSSLISSKPITELLTSSGTSGGQPKLMPATEDELERKTFLYNLLVSVMNKYLEGLDEGRGMYLLFVKPDITTASGLVARPVLTSYYKSRHFQRRPDSPYTRYTSPNEAILCPDSRQSMYAQLLCGLARRGEVLRVGAVFASAFLRAVKFLEGHWRALCDDIRVGHADAAVVTDVACREAVDGVVARPDPELADAIAAECSAGSWKGIVRRLWPRTKYIEVIVTGSMAQYIPLLEFYGGGLPLVSTMYASSESYFGINLRPLDRPEDVAYTLLPNMCYYEFIKVEKDGMEIREGKVVDLVDVEVGGYYELVVTTFTGLYRYRVGDILQVAGFHNAAPQFRFVHRRNVVLSVDTDKTSEDDLLRAVTAAKSLLEPLGCVLAEYTAYADTASIPGHYVLFWELTPPSPRHGDHGDDDDEEDVARVMAACCAAVEAGLDAVYRRCRSRDRSVGPLEIRAVAPGAFDALMDLCVSHGSSVNQYKTPRCIKHPEAIAILEQRVVGRFFSDAVPHWEPLKVDGAATATATANT</sequence>
<name>A0A8J6BM90_ZIZPA</name>
<evidence type="ECO:0000259" key="5">
    <source>
        <dbReference type="Pfam" id="PF23572"/>
    </source>
</evidence>
<dbReference type="PANTHER" id="PTHR31901:SF33">
    <property type="entry name" value="INDOLE-3-ACETIC ACID-AMIDO SYNTHETASE GH3.17"/>
    <property type="match status" value="1"/>
</dbReference>
<dbReference type="InterPro" id="IPR055377">
    <property type="entry name" value="GH3_M"/>
</dbReference>
<evidence type="ECO:0000256" key="3">
    <source>
        <dbReference type="SAM" id="MobiDB-lite"/>
    </source>
</evidence>
<dbReference type="AlphaFoldDB" id="A0A8J6BM90"/>
<feature type="domain" description="GH3 C-terminal" evidence="5">
    <location>
        <begin position="483"/>
        <end position="611"/>
    </location>
</feature>
<dbReference type="Pfam" id="PF23572">
    <property type="entry name" value="GH3_C"/>
    <property type="match status" value="1"/>
</dbReference>
<dbReference type="EMBL" id="JAAALK010000081">
    <property type="protein sequence ID" value="KAG8089909.1"/>
    <property type="molecule type" value="Genomic_DNA"/>
</dbReference>
<protein>
    <submittedName>
        <fullName evidence="6">Uncharacterized protein</fullName>
    </submittedName>
</protein>
<dbReference type="Pfam" id="PF23571">
    <property type="entry name" value="GH3_M"/>
    <property type="match status" value="1"/>
</dbReference>
<comment type="caution">
    <text evidence="6">The sequence shown here is derived from an EMBL/GenBank/DDBJ whole genome shotgun (WGS) entry which is preliminary data.</text>
</comment>
<comment type="similarity">
    <text evidence="1">Belongs to the IAA-amido conjugating enzyme family.</text>
</comment>
<evidence type="ECO:0000313" key="6">
    <source>
        <dbReference type="EMBL" id="KAG8089909.1"/>
    </source>
</evidence>
<proteinExistence type="inferred from homology"/>
<dbReference type="InterPro" id="IPR055378">
    <property type="entry name" value="GH3_C"/>
</dbReference>
<dbReference type="OrthoDB" id="10004661at2759"/>
<evidence type="ECO:0000259" key="4">
    <source>
        <dbReference type="Pfam" id="PF23571"/>
    </source>
</evidence>
<feature type="region of interest" description="Disordered" evidence="3">
    <location>
        <begin position="1"/>
        <end position="31"/>
    </location>
</feature>
<evidence type="ECO:0000313" key="7">
    <source>
        <dbReference type="Proteomes" id="UP000729402"/>
    </source>
</evidence>